<evidence type="ECO:0000313" key="2">
    <source>
        <dbReference type="EMBL" id="AXX98056.1"/>
    </source>
</evidence>
<dbReference type="OrthoDB" id="8444693at2"/>
<proteinExistence type="predicted"/>
<feature type="domain" description="25S rRNA (uridine-N(3))-methyltransferase BMT5-like" evidence="1">
    <location>
        <begin position="58"/>
        <end position="216"/>
    </location>
</feature>
<organism evidence="2 3">
    <name type="scientific">Profundibacter amoris</name>
    <dbReference type="NCBI Taxonomy" id="2171755"/>
    <lineage>
        <taxon>Bacteria</taxon>
        <taxon>Pseudomonadati</taxon>
        <taxon>Pseudomonadota</taxon>
        <taxon>Alphaproteobacteria</taxon>
        <taxon>Rhodobacterales</taxon>
        <taxon>Paracoccaceae</taxon>
        <taxon>Profundibacter</taxon>
    </lineage>
</organism>
<sequence length="238" mass="26904">MYEYRGKTLSEAVSNAVRGNSLPKFDVLEFPQSLGTKKIEKRSDHYPFKRNLKNGTTLFVGEGNFSFSLNMARARLVKASQFISTSYESENDLDDLAYQNAQSLISLGVTVKTNVDATKLKDTFGNRRFDRIIFQFPNVASRSSIYGQNPNHTLITRFIKNAKDHLKALGEIVISTVDSPYYEGAFKMDDAAKKAGYQPPEIFDFDPDQYSGYIHQNTDNDESALESHDKFATFVFTP</sequence>
<dbReference type="SUPFAM" id="SSF53335">
    <property type="entry name" value="S-adenosyl-L-methionine-dependent methyltransferases"/>
    <property type="match status" value="1"/>
</dbReference>
<dbReference type="GO" id="GO:0070042">
    <property type="term" value="F:rRNA (uridine-N3-)-methyltransferase activity"/>
    <property type="evidence" value="ECO:0007669"/>
    <property type="project" value="InterPro"/>
</dbReference>
<dbReference type="InterPro" id="IPR029063">
    <property type="entry name" value="SAM-dependent_MTases_sf"/>
</dbReference>
<dbReference type="GO" id="GO:0005737">
    <property type="term" value="C:cytoplasm"/>
    <property type="evidence" value="ECO:0007669"/>
    <property type="project" value="TreeGrafter"/>
</dbReference>
<evidence type="ECO:0000259" key="1">
    <source>
        <dbReference type="Pfam" id="PF10354"/>
    </source>
</evidence>
<dbReference type="PANTHER" id="PTHR11538">
    <property type="entry name" value="PHENYLALANYL-TRNA SYNTHETASE"/>
    <property type="match status" value="1"/>
</dbReference>
<dbReference type="Proteomes" id="UP000261704">
    <property type="component" value="Chromosome"/>
</dbReference>
<dbReference type="AlphaFoldDB" id="A0A347UGS8"/>
<dbReference type="GO" id="GO:0070475">
    <property type="term" value="P:rRNA base methylation"/>
    <property type="evidence" value="ECO:0007669"/>
    <property type="project" value="InterPro"/>
</dbReference>
<evidence type="ECO:0000313" key="3">
    <source>
        <dbReference type="Proteomes" id="UP000261704"/>
    </source>
</evidence>
<dbReference type="InterPro" id="IPR019446">
    <property type="entry name" value="BMT5-like"/>
</dbReference>
<dbReference type="KEGG" id="pamo:BAR1_09005"/>
<dbReference type="Gene3D" id="3.40.50.150">
    <property type="entry name" value="Vaccinia Virus protein VP39"/>
    <property type="match status" value="1"/>
</dbReference>
<reference evidence="2 3" key="1">
    <citation type="submission" date="2018-09" db="EMBL/GenBank/DDBJ databases">
        <title>Profundibacter amoris BAR1 gen. nov., sp. nov., a new member of the Roseobacter clade isolated at Lokis Castle Vent Field on the Arctic Mid-Oceanic Ridge.</title>
        <authorList>
            <person name="Le Moine Bauer S."/>
            <person name="Sjoeberg A.G."/>
            <person name="L'Haridon S."/>
            <person name="Stokke R."/>
            <person name="Roalkvam I."/>
            <person name="Steen I.H."/>
            <person name="Dahle H."/>
        </authorList>
    </citation>
    <scope>NUCLEOTIDE SEQUENCE [LARGE SCALE GENOMIC DNA]</scope>
    <source>
        <strain evidence="2 3">BAR1</strain>
    </source>
</reference>
<protein>
    <submittedName>
        <fullName evidence="2">DUF2431 domain-containing protein</fullName>
    </submittedName>
</protein>
<dbReference type="Pfam" id="PF10354">
    <property type="entry name" value="BMT5-like"/>
    <property type="match status" value="1"/>
</dbReference>
<dbReference type="EMBL" id="CP032125">
    <property type="protein sequence ID" value="AXX98056.1"/>
    <property type="molecule type" value="Genomic_DNA"/>
</dbReference>
<accession>A0A347UGS8</accession>
<dbReference type="RefSeq" id="WP_118942712.1">
    <property type="nucleotide sequence ID" value="NZ_CP032125.1"/>
</dbReference>
<name>A0A347UGS8_9RHOB</name>
<dbReference type="PANTHER" id="PTHR11538:SF26">
    <property type="entry name" value="FERREDOXIN-FOLD ANTICODON-BINDING DOMAIN-CONTAINING PROTEIN 1"/>
    <property type="match status" value="1"/>
</dbReference>
<keyword evidence="3" id="KW-1185">Reference proteome</keyword>
<gene>
    <name evidence="2" type="ORF">BAR1_09005</name>
</gene>